<proteinExistence type="predicted"/>
<evidence type="ECO:0000313" key="2">
    <source>
        <dbReference type="EnsemblMetazoa" id="GAUT028517-PA"/>
    </source>
</evidence>
<keyword evidence="1" id="KW-0472">Membrane</keyword>
<organism evidence="2 3">
    <name type="scientific">Glossina austeni</name>
    <name type="common">Savannah tsetse fly</name>
    <dbReference type="NCBI Taxonomy" id="7395"/>
    <lineage>
        <taxon>Eukaryota</taxon>
        <taxon>Metazoa</taxon>
        <taxon>Ecdysozoa</taxon>
        <taxon>Arthropoda</taxon>
        <taxon>Hexapoda</taxon>
        <taxon>Insecta</taxon>
        <taxon>Pterygota</taxon>
        <taxon>Neoptera</taxon>
        <taxon>Endopterygota</taxon>
        <taxon>Diptera</taxon>
        <taxon>Brachycera</taxon>
        <taxon>Muscomorpha</taxon>
        <taxon>Hippoboscoidea</taxon>
        <taxon>Glossinidae</taxon>
        <taxon>Glossina</taxon>
    </lineage>
</organism>
<name>A0A1A9V7P0_GLOAU</name>
<evidence type="ECO:0000313" key="3">
    <source>
        <dbReference type="Proteomes" id="UP000078200"/>
    </source>
</evidence>
<dbReference type="AlphaFoldDB" id="A0A1A9V7P0"/>
<keyword evidence="1" id="KW-0812">Transmembrane</keyword>
<keyword evidence="3" id="KW-1185">Reference proteome</keyword>
<dbReference type="Proteomes" id="UP000078200">
    <property type="component" value="Unassembled WGS sequence"/>
</dbReference>
<reference evidence="2" key="1">
    <citation type="submission" date="2020-05" db="UniProtKB">
        <authorList>
            <consortium name="EnsemblMetazoa"/>
        </authorList>
    </citation>
    <scope>IDENTIFICATION</scope>
    <source>
        <strain evidence="2">TTRI</strain>
    </source>
</reference>
<accession>A0A1A9V7P0</accession>
<feature type="transmembrane region" description="Helical" evidence="1">
    <location>
        <begin position="29"/>
        <end position="53"/>
    </location>
</feature>
<dbReference type="EnsemblMetazoa" id="GAUT028517-RA">
    <property type="protein sequence ID" value="GAUT028517-PA"/>
    <property type="gene ID" value="GAUT028517"/>
</dbReference>
<keyword evidence="1" id="KW-1133">Transmembrane helix</keyword>
<sequence>MEPSYDHEHPHHHHHQHQQQQQLLTNYNFTIATVVAVAVAVAVVAMVVVVFWFRDGSNSGGSLNVSAGHAFSLQTNWRDVTNCSPFDRWIGEEKQILRHLHDALKPQN</sequence>
<evidence type="ECO:0000256" key="1">
    <source>
        <dbReference type="SAM" id="Phobius"/>
    </source>
</evidence>
<protein>
    <submittedName>
        <fullName evidence="2">Uncharacterized protein</fullName>
    </submittedName>
</protein>
<dbReference type="VEuPathDB" id="VectorBase:GAUT028517"/>